<proteinExistence type="predicted"/>
<name>A0ACC1NDI5_9PEZI</name>
<evidence type="ECO:0000313" key="1">
    <source>
        <dbReference type="EMBL" id="KAJ2977375.1"/>
    </source>
</evidence>
<comment type="caution">
    <text evidence="1">The sequence shown here is derived from an EMBL/GenBank/DDBJ whole genome shotgun (WGS) entry which is preliminary data.</text>
</comment>
<organism evidence="1 2">
    <name type="scientific">Xylaria curta</name>
    <dbReference type="NCBI Taxonomy" id="42375"/>
    <lineage>
        <taxon>Eukaryota</taxon>
        <taxon>Fungi</taxon>
        <taxon>Dikarya</taxon>
        <taxon>Ascomycota</taxon>
        <taxon>Pezizomycotina</taxon>
        <taxon>Sordariomycetes</taxon>
        <taxon>Xylariomycetidae</taxon>
        <taxon>Xylariales</taxon>
        <taxon>Xylariaceae</taxon>
        <taxon>Xylaria</taxon>
    </lineage>
</organism>
<protein>
    <submittedName>
        <fullName evidence="1">Uncharacterized protein</fullName>
    </submittedName>
</protein>
<keyword evidence="2" id="KW-1185">Reference proteome</keyword>
<gene>
    <name evidence="1" type="ORF">NUW58_g7829</name>
</gene>
<evidence type="ECO:0000313" key="2">
    <source>
        <dbReference type="Proteomes" id="UP001143856"/>
    </source>
</evidence>
<dbReference type="EMBL" id="JAPDGR010002153">
    <property type="protein sequence ID" value="KAJ2977375.1"/>
    <property type="molecule type" value="Genomic_DNA"/>
</dbReference>
<reference evidence="1" key="1">
    <citation type="submission" date="2022-10" db="EMBL/GenBank/DDBJ databases">
        <title>Genome Sequence of Xylaria curta.</title>
        <authorList>
            <person name="Buettner E."/>
        </authorList>
    </citation>
    <scope>NUCLEOTIDE SEQUENCE</scope>
    <source>
        <strain evidence="1">Babe10</strain>
    </source>
</reference>
<accession>A0ACC1NDI5</accession>
<sequence length="266" mass="29485">MLFSGSAATVDQVLAQVGATGLTTQKNLLGGVQGPIASNQWQRDVTHWWDISMAALQSQSLELAYLPDNSDVRATRFNYTTPEFQKLCSNQKIRTTEYASFSLFGLFFTLVTGLLMTLVSYLLEPLSRWLHRKKGHNKYPYLEWTINSTLQLQRLAHEEIGFGTWSEGTETIPITKPGQLLGSLDLSDPKHPVLCRPEDRNGTSLTADGSENSNISLSSFNPTLNPQQGADAGIRRNSADGELRIEGDRRETEPNIQSPSESLPSE</sequence>
<dbReference type="Proteomes" id="UP001143856">
    <property type="component" value="Unassembled WGS sequence"/>
</dbReference>